<keyword evidence="2" id="KW-1185">Reference proteome</keyword>
<gene>
    <name evidence="1" type="ORF">AWB68_07585</name>
</gene>
<proteinExistence type="predicted"/>
<dbReference type="Proteomes" id="UP000054770">
    <property type="component" value="Unassembled WGS sequence"/>
</dbReference>
<evidence type="ECO:0000313" key="2">
    <source>
        <dbReference type="Proteomes" id="UP000054770"/>
    </source>
</evidence>
<dbReference type="EMBL" id="FCON02000179">
    <property type="protein sequence ID" value="SAL85164.1"/>
    <property type="molecule type" value="Genomic_DNA"/>
</dbReference>
<protein>
    <submittedName>
        <fullName evidence="1">Uncharacterized protein</fullName>
    </submittedName>
</protein>
<sequence>MRSFMQGRSMYKRIGVVSFILVMLCLSTLARADANPLLGHGD</sequence>
<reference evidence="1" key="1">
    <citation type="submission" date="2016-01" db="EMBL/GenBank/DDBJ databases">
        <authorList>
            <person name="Peeters C."/>
        </authorList>
    </citation>
    <scope>NUCLEOTIDE SEQUENCE [LARGE SCALE GENOMIC DNA]</scope>
    <source>
        <strain evidence="1">LMG 22940</strain>
    </source>
</reference>
<evidence type="ECO:0000313" key="1">
    <source>
        <dbReference type="EMBL" id="SAL85164.1"/>
    </source>
</evidence>
<dbReference type="AlphaFoldDB" id="A0A158KVN3"/>
<comment type="caution">
    <text evidence="1">The sequence shown here is derived from an EMBL/GenBank/DDBJ whole genome shotgun (WGS) entry which is preliminary data.</text>
</comment>
<accession>A0A158KVN3</accession>
<name>A0A158KVN3_9BURK</name>
<organism evidence="1 2">
    <name type="scientific">Caballeronia choica</name>
    <dbReference type="NCBI Taxonomy" id="326476"/>
    <lineage>
        <taxon>Bacteria</taxon>
        <taxon>Pseudomonadati</taxon>
        <taxon>Pseudomonadota</taxon>
        <taxon>Betaproteobacteria</taxon>
        <taxon>Burkholderiales</taxon>
        <taxon>Burkholderiaceae</taxon>
        <taxon>Caballeronia</taxon>
    </lineage>
</organism>